<organism evidence="1">
    <name type="scientific">Anguilla anguilla</name>
    <name type="common">European freshwater eel</name>
    <name type="synonym">Muraena anguilla</name>
    <dbReference type="NCBI Taxonomy" id="7936"/>
    <lineage>
        <taxon>Eukaryota</taxon>
        <taxon>Metazoa</taxon>
        <taxon>Chordata</taxon>
        <taxon>Craniata</taxon>
        <taxon>Vertebrata</taxon>
        <taxon>Euteleostomi</taxon>
        <taxon>Actinopterygii</taxon>
        <taxon>Neopterygii</taxon>
        <taxon>Teleostei</taxon>
        <taxon>Anguilliformes</taxon>
        <taxon>Anguillidae</taxon>
        <taxon>Anguilla</taxon>
    </lineage>
</organism>
<name>A0A0E9TE01_ANGAN</name>
<accession>A0A0E9TE01</accession>
<reference evidence="1" key="1">
    <citation type="submission" date="2014-11" db="EMBL/GenBank/DDBJ databases">
        <authorList>
            <person name="Amaro Gonzalez C."/>
        </authorList>
    </citation>
    <scope>NUCLEOTIDE SEQUENCE</scope>
</reference>
<evidence type="ECO:0000313" key="1">
    <source>
        <dbReference type="EMBL" id="JAH51140.1"/>
    </source>
</evidence>
<proteinExistence type="predicted"/>
<protein>
    <submittedName>
        <fullName evidence="1">Uncharacterized protein</fullName>
    </submittedName>
</protein>
<dbReference type="EMBL" id="GBXM01057437">
    <property type="protein sequence ID" value="JAH51140.1"/>
    <property type="molecule type" value="Transcribed_RNA"/>
</dbReference>
<sequence>MALVACCITS</sequence>
<reference evidence="1" key="2">
    <citation type="journal article" date="2015" name="Fish Shellfish Immunol.">
        <title>Early steps in the European eel (Anguilla anguilla)-Vibrio vulnificus interaction in the gills: Role of the RtxA13 toxin.</title>
        <authorList>
            <person name="Callol A."/>
            <person name="Pajuelo D."/>
            <person name="Ebbesson L."/>
            <person name="Teles M."/>
            <person name="MacKenzie S."/>
            <person name="Amaro C."/>
        </authorList>
    </citation>
    <scope>NUCLEOTIDE SEQUENCE</scope>
</reference>